<sequence length="394" mass="44250">MLIKNKSVAIVGGGPGGLTLAKLLQMKGVEVKVYERDLNENARVQGSLLDLHQDSGLAAIRAAGLLEVFKESFMIGADKTLIMDENAKVWLSDHESEPNEDFGEEHFRPEIDRGTLRKILLNSLQENTVVWNSHFLSMKKENEGWLLHFENRDPVYADMVIGCDGARSKVRPYITEIKPFYTGITMLEGNVPDALINAPEINKILMGGKIMAFGNHKNLLIGQKGKGEIGFYASFKADEKWTSTNGVDYSDKNEIIHWYKKAYPEWNSIWLELFENAEIPFIPRPIYCMPFDQYWKPLHNATIMGDAAHVMPPFAGEGANMAMKDALDLSECLTSETYSTVQEAIAGYEAEMFRRASAAAKESVENGETMHSEKALQSMIDFFGSFKGSEEERK</sequence>
<keyword evidence="5" id="KW-0547">Nucleotide-binding</keyword>
<gene>
    <name evidence="7" type="ORF">HHL20_19280</name>
</gene>
<evidence type="ECO:0000256" key="5">
    <source>
        <dbReference type="HAMAP-Rule" id="MF_00845"/>
    </source>
</evidence>
<feature type="binding site" evidence="5">
    <location>
        <position position="43"/>
    </location>
    <ligand>
        <name>NADPH</name>
        <dbReference type="ChEBI" id="CHEBI:57783"/>
    </ligand>
</feature>
<dbReference type="EMBL" id="JABBGF010000005">
    <property type="protein sequence ID" value="NML59470.1"/>
    <property type="molecule type" value="Genomic_DNA"/>
</dbReference>
<keyword evidence="1 5" id="KW-0285">Flavoprotein</keyword>
<evidence type="ECO:0000256" key="4">
    <source>
        <dbReference type="ARBA" id="ARBA00023033"/>
    </source>
</evidence>
<dbReference type="GO" id="GO:0071949">
    <property type="term" value="F:FAD binding"/>
    <property type="evidence" value="ECO:0007669"/>
    <property type="project" value="InterPro"/>
</dbReference>
<comment type="similarity">
    <text evidence="5">Belongs to the aromatic-ring hydroxylase family. TetX subfamily.</text>
</comment>
<comment type="domain">
    <text evidence="5">Consists of an N-terminal FAD-binding domain with a Rossman fold and a C-terminal substrate-binding domain.</text>
</comment>
<organism evidence="7 8">
    <name type="scientific">Chryseobacterium cheonjiense</name>
    <dbReference type="NCBI Taxonomy" id="2728845"/>
    <lineage>
        <taxon>Bacteria</taxon>
        <taxon>Pseudomonadati</taxon>
        <taxon>Bacteroidota</taxon>
        <taxon>Flavobacteriia</taxon>
        <taxon>Flavobacteriales</taxon>
        <taxon>Weeksellaceae</taxon>
        <taxon>Chryseobacterium group</taxon>
        <taxon>Chryseobacterium</taxon>
    </lineage>
</organism>
<dbReference type="PANTHER" id="PTHR46972">
    <property type="entry name" value="MONOOXYGENASE ASQM-RELATED"/>
    <property type="match status" value="1"/>
</dbReference>
<comment type="subunit">
    <text evidence="5">Monomer.</text>
</comment>
<evidence type="ECO:0000313" key="8">
    <source>
        <dbReference type="Proteomes" id="UP000552615"/>
    </source>
</evidence>
<feature type="domain" description="FAD-binding" evidence="6">
    <location>
        <begin position="7"/>
        <end position="201"/>
    </location>
</feature>
<dbReference type="GO" id="GO:0004497">
    <property type="term" value="F:monooxygenase activity"/>
    <property type="evidence" value="ECO:0007669"/>
    <property type="project" value="UniProtKB-UniRule"/>
</dbReference>
<dbReference type="Gene3D" id="3.50.50.60">
    <property type="entry name" value="FAD/NAD(P)-binding domain"/>
    <property type="match status" value="1"/>
</dbReference>
<evidence type="ECO:0000256" key="3">
    <source>
        <dbReference type="ARBA" id="ARBA00023002"/>
    </source>
</evidence>
<dbReference type="Pfam" id="PF01494">
    <property type="entry name" value="FAD_binding_3"/>
    <property type="match status" value="2"/>
</dbReference>
<evidence type="ECO:0000259" key="6">
    <source>
        <dbReference type="Pfam" id="PF01494"/>
    </source>
</evidence>
<keyword evidence="5" id="KW-0963">Cytoplasm</keyword>
<feature type="binding site" evidence="5">
    <location>
        <position position="50"/>
    </location>
    <ligand>
        <name>FAD</name>
        <dbReference type="ChEBI" id="CHEBI:57692"/>
    </ligand>
</feature>
<proteinExistence type="inferred from homology"/>
<dbReference type="InterPro" id="IPR043683">
    <property type="entry name" value="TetX_monooxygenase"/>
</dbReference>
<comment type="function">
    <text evidence="5">An FAD-requiring monooxygenase active on some tetracycline antibiotic derivatives, which leads to their inactivation. Hydroxylates carbon 11a of tetracycline and some analogs.</text>
</comment>
<reference evidence="7 8" key="1">
    <citation type="submission" date="2020-04" db="EMBL/GenBank/DDBJ databases">
        <title>Chryseobacterium sp. RJ-7-14 sp. nov., isolated from Jeju soil.</title>
        <authorList>
            <person name="Dahal R.H."/>
            <person name="Chaudhary D.K."/>
        </authorList>
    </citation>
    <scope>NUCLEOTIDE SEQUENCE [LARGE SCALE GENOMIC DNA]</scope>
    <source>
        <strain evidence="7 8">RJ-7-14</strain>
    </source>
</reference>
<dbReference type="InterPro" id="IPR036188">
    <property type="entry name" value="FAD/NAD-bd_sf"/>
</dbReference>
<keyword evidence="4 5" id="KW-0503">Monooxygenase</keyword>
<dbReference type="Proteomes" id="UP000552615">
    <property type="component" value="Unassembled WGS sequence"/>
</dbReference>
<keyword evidence="5" id="KW-0521">NADP</keyword>
<feature type="binding site" evidence="5">
    <location>
        <position position="113"/>
    </location>
    <ligand>
        <name>FAD</name>
        <dbReference type="ChEBI" id="CHEBI:57692"/>
    </ligand>
</feature>
<dbReference type="PRINTS" id="PR00420">
    <property type="entry name" value="RNGMNOXGNASE"/>
</dbReference>
<comment type="subcellular location">
    <subcellularLocation>
        <location evidence="5">Cytoplasm</location>
    </subcellularLocation>
</comment>
<accession>A0A7Y0FKM1</accession>
<dbReference type="AlphaFoldDB" id="A0A7Y0FKM1"/>
<keyword evidence="2 5" id="KW-0274">FAD</keyword>
<feature type="domain" description="FAD-binding" evidence="6">
    <location>
        <begin position="303"/>
        <end position="361"/>
    </location>
</feature>
<dbReference type="SUPFAM" id="SSF51905">
    <property type="entry name" value="FAD/NAD(P)-binding domain"/>
    <property type="match status" value="1"/>
</dbReference>
<comment type="cofactor">
    <cofactor evidence="5">
        <name>FAD</name>
        <dbReference type="ChEBI" id="CHEBI:57692"/>
    </cofactor>
</comment>
<evidence type="ECO:0000313" key="7">
    <source>
        <dbReference type="EMBL" id="NML59470.1"/>
    </source>
</evidence>
<name>A0A7Y0FKM1_9FLAO</name>
<dbReference type="HAMAP" id="MF_00845">
    <property type="entry name" value="TetX_monooxygenase"/>
    <property type="match status" value="1"/>
</dbReference>
<feature type="binding site" evidence="5">
    <location>
        <position position="306"/>
    </location>
    <ligand>
        <name>FAD</name>
        <dbReference type="ChEBI" id="CHEBI:57692"/>
    </ligand>
</feature>
<dbReference type="RefSeq" id="WP_169232781.1">
    <property type="nucleotide sequence ID" value="NZ_JABBGF010000005.1"/>
</dbReference>
<evidence type="ECO:0000256" key="1">
    <source>
        <dbReference type="ARBA" id="ARBA00022630"/>
    </source>
</evidence>
<evidence type="ECO:0000256" key="2">
    <source>
        <dbReference type="ARBA" id="ARBA00022827"/>
    </source>
</evidence>
<comment type="caution">
    <text evidence="7">The sequence shown here is derived from an EMBL/GenBank/DDBJ whole genome shotgun (WGS) entry which is preliminary data.</text>
</comment>
<dbReference type="PANTHER" id="PTHR46972:SF1">
    <property type="entry name" value="FAD DEPENDENT OXIDOREDUCTASE DOMAIN-CONTAINING PROTEIN"/>
    <property type="match status" value="1"/>
</dbReference>
<dbReference type="EC" id="1.14.13.-" evidence="5"/>
<keyword evidence="8" id="KW-1185">Reference proteome</keyword>
<dbReference type="GO" id="GO:0046677">
    <property type="term" value="P:response to antibiotic"/>
    <property type="evidence" value="ECO:0007669"/>
    <property type="project" value="InterPro"/>
</dbReference>
<dbReference type="GO" id="GO:0005737">
    <property type="term" value="C:cytoplasm"/>
    <property type="evidence" value="ECO:0007669"/>
    <property type="project" value="UniProtKB-SubCell"/>
</dbReference>
<keyword evidence="3 5" id="KW-0560">Oxidoreductase</keyword>
<protein>
    <recommendedName>
        <fullName evidence="5">Flavin-dependent monooxygenase</fullName>
    </recommendedName>
    <alternativeName>
        <fullName evidence="5">TetX monooxygenase</fullName>
        <shortName evidence="5">TetX</shortName>
        <ecNumber evidence="5">1.14.13.-</ecNumber>
    </alternativeName>
</protein>
<comment type="catalytic activity">
    <reaction evidence="5">
        <text>a tetracycline + NADPH + O2 + H(+) = an 11a-hydroxytetracycline + NADP(+) + H2O</text>
        <dbReference type="Rhea" id="RHEA:61444"/>
        <dbReference type="ChEBI" id="CHEBI:15377"/>
        <dbReference type="ChEBI" id="CHEBI:15378"/>
        <dbReference type="ChEBI" id="CHEBI:15379"/>
        <dbReference type="ChEBI" id="CHEBI:57783"/>
        <dbReference type="ChEBI" id="CHEBI:58349"/>
        <dbReference type="ChEBI" id="CHEBI:144644"/>
        <dbReference type="ChEBI" id="CHEBI:144645"/>
    </reaction>
</comment>
<dbReference type="InterPro" id="IPR002938">
    <property type="entry name" value="FAD-bd"/>
</dbReference>